<keyword evidence="3" id="KW-0677">Repeat</keyword>
<dbReference type="SMART" id="SM01266">
    <property type="entry name" value="Mac"/>
    <property type="match status" value="1"/>
</dbReference>
<dbReference type="InterPro" id="IPR001451">
    <property type="entry name" value="Hexapep"/>
</dbReference>
<dbReference type="CDD" id="cd03357">
    <property type="entry name" value="LbH_MAT_GAT"/>
    <property type="match status" value="1"/>
</dbReference>
<dbReference type="InterPro" id="IPR024688">
    <property type="entry name" value="Mac_dom"/>
</dbReference>
<accession>A0ABN8BLD6</accession>
<organism evidence="5 6">
    <name type="scientific">Periweissella fabaria</name>
    <dbReference type="NCBI Taxonomy" id="546157"/>
    <lineage>
        <taxon>Bacteria</taxon>
        <taxon>Bacillati</taxon>
        <taxon>Bacillota</taxon>
        <taxon>Bacilli</taxon>
        <taxon>Lactobacillales</taxon>
        <taxon>Lactobacillaceae</taxon>
        <taxon>Periweissella</taxon>
    </lineage>
</organism>
<evidence type="ECO:0000313" key="6">
    <source>
        <dbReference type="Proteomes" id="UP000789707"/>
    </source>
</evidence>
<dbReference type="Pfam" id="PF12464">
    <property type="entry name" value="Mac"/>
    <property type="match status" value="1"/>
</dbReference>
<evidence type="ECO:0000256" key="2">
    <source>
        <dbReference type="ARBA" id="ARBA00022679"/>
    </source>
</evidence>
<dbReference type="PANTHER" id="PTHR23416">
    <property type="entry name" value="SIALIC ACID SYNTHASE-RELATED"/>
    <property type="match status" value="1"/>
</dbReference>
<dbReference type="RefSeq" id="WP_230096863.1">
    <property type="nucleotide sequence ID" value="NZ_CAKKNS010000004.1"/>
</dbReference>
<keyword evidence="6" id="KW-1185">Reference proteome</keyword>
<evidence type="ECO:0000256" key="3">
    <source>
        <dbReference type="ARBA" id="ARBA00022737"/>
    </source>
</evidence>
<keyword evidence="2 5" id="KW-0808">Transferase</keyword>
<dbReference type="EMBL" id="CAKKNS010000004">
    <property type="protein sequence ID" value="CAH0416825.1"/>
    <property type="molecule type" value="Genomic_DNA"/>
</dbReference>
<keyword evidence="5" id="KW-0012">Acyltransferase</keyword>
<dbReference type="Gene3D" id="2.160.10.10">
    <property type="entry name" value="Hexapeptide repeat proteins"/>
    <property type="match status" value="1"/>
</dbReference>
<dbReference type="InterPro" id="IPR018357">
    <property type="entry name" value="Hexapep_transf_CS"/>
</dbReference>
<feature type="domain" description="Maltose/galactoside acetyltransferase" evidence="4">
    <location>
        <begin position="4"/>
        <end position="57"/>
    </location>
</feature>
<dbReference type="InterPro" id="IPR011004">
    <property type="entry name" value="Trimer_LpxA-like_sf"/>
</dbReference>
<dbReference type="SUPFAM" id="SSF51161">
    <property type="entry name" value="Trimeric LpxA-like enzymes"/>
    <property type="match status" value="1"/>
</dbReference>
<dbReference type="PROSITE" id="PS00101">
    <property type="entry name" value="HEXAPEP_TRANSFERASES"/>
    <property type="match status" value="1"/>
</dbReference>
<dbReference type="Pfam" id="PF14602">
    <property type="entry name" value="Hexapep_2"/>
    <property type="match status" value="1"/>
</dbReference>
<protein>
    <submittedName>
        <fullName evidence="5">Acetyltransferase</fullName>
        <ecNumber evidence="5">2.3.1.-</ecNumber>
    </submittedName>
</protein>
<gene>
    <name evidence="5" type="ORF">WFA24289_01138</name>
</gene>
<name>A0ABN8BLD6_9LACO</name>
<evidence type="ECO:0000256" key="1">
    <source>
        <dbReference type="ARBA" id="ARBA00007274"/>
    </source>
</evidence>
<dbReference type="Pfam" id="PF00132">
    <property type="entry name" value="Hexapep"/>
    <property type="match status" value="1"/>
</dbReference>
<evidence type="ECO:0000259" key="4">
    <source>
        <dbReference type="SMART" id="SM01266"/>
    </source>
</evidence>
<dbReference type="InterPro" id="IPR051159">
    <property type="entry name" value="Hexapeptide_acetyltransf"/>
</dbReference>
<evidence type="ECO:0000313" key="5">
    <source>
        <dbReference type="EMBL" id="CAH0416825.1"/>
    </source>
</evidence>
<comment type="similarity">
    <text evidence="1">Belongs to the transferase hexapeptide repeat family.</text>
</comment>
<comment type="caution">
    <text evidence="5">The sequence shown here is derived from an EMBL/GenBank/DDBJ whole genome shotgun (WGS) entry which is preliminary data.</text>
</comment>
<dbReference type="EC" id="2.3.1.-" evidence="5"/>
<proteinExistence type="inferred from homology"/>
<sequence length="203" mass="22129">MTQQEQMLTGQIYDSGDATLLALRQKARKLSQDYNNLADGDPKRASIIADLIPNMGTECEIQGPIAWDYGRFTTIGNQVFINYNFTALDCAPITIGDNVLIGPNVSLLTPMHPLRYQQRNIQARPDGSLYSLEYAKPITIEKNCWLAGNVTVIGGITIGEGSVIGAGSVVTRDIPANSLAVGNPCRVIREITADDDLEMPEIF</sequence>
<dbReference type="PANTHER" id="PTHR23416:SF23">
    <property type="entry name" value="ACETYLTRANSFERASE C18B11.09C-RELATED"/>
    <property type="match status" value="1"/>
</dbReference>
<dbReference type="GO" id="GO:0016746">
    <property type="term" value="F:acyltransferase activity"/>
    <property type="evidence" value="ECO:0007669"/>
    <property type="project" value="UniProtKB-KW"/>
</dbReference>
<dbReference type="Proteomes" id="UP000789707">
    <property type="component" value="Unassembled WGS sequence"/>
</dbReference>
<reference evidence="5 6" key="1">
    <citation type="submission" date="2021-11" db="EMBL/GenBank/DDBJ databases">
        <authorList>
            <person name="Depoorter E."/>
        </authorList>
    </citation>
    <scope>NUCLEOTIDE SEQUENCE [LARGE SCALE GENOMIC DNA]</scope>
    <source>
        <strain evidence="5 6">LMG 24289</strain>
    </source>
</reference>